<name>A0A815SRL5_ADIRI</name>
<organism evidence="2 3">
    <name type="scientific">Adineta ricciae</name>
    <name type="common">Rotifer</name>
    <dbReference type="NCBI Taxonomy" id="249248"/>
    <lineage>
        <taxon>Eukaryota</taxon>
        <taxon>Metazoa</taxon>
        <taxon>Spiralia</taxon>
        <taxon>Gnathifera</taxon>
        <taxon>Rotifera</taxon>
        <taxon>Eurotatoria</taxon>
        <taxon>Bdelloidea</taxon>
        <taxon>Adinetida</taxon>
        <taxon>Adinetidae</taxon>
        <taxon>Adineta</taxon>
    </lineage>
</organism>
<comment type="caution">
    <text evidence="2">The sequence shown here is derived from an EMBL/GenBank/DDBJ whole genome shotgun (WGS) entry which is preliminary data.</text>
</comment>
<accession>A0A815SRL5</accession>
<dbReference type="AlphaFoldDB" id="A0A815SRL5"/>
<proteinExistence type="predicted"/>
<dbReference type="Proteomes" id="UP000663852">
    <property type="component" value="Unassembled WGS sequence"/>
</dbReference>
<dbReference type="EMBL" id="CAJNOJ010000599">
    <property type="protein sequence ID" value="CAF1493820.1"/>
    <property type="molecule type" value="Genomic_DNA"/>
</dbReference>
<evidence type="ECO:0000313" key="2">
    <source>
        <dbReference type="EMBL" id="CAF1493820.1"/>
    </source>
</evidence>
<feature type="compositionally biased region" description="Low complexity" evidence="1">
    <location>
        <begin position="94"/>
        <end position="103"/>
    </location>
</feature>
<protein>
    <submittedName>
        <fullName evidence="2">Uncharacterized protein</fullName>
    </submittedName>
</protein>
<sequence length="303" mass="35199">MFTYKHRFEFQGLIATFTYKYCLRAMVLSATLGTQENFSGLPDDIFDYNHQIFYEFVQQKYGVKLAIDNLIDLLKLKVEQQRKKKRSSKRSSKQHSSAHSSTKSAEREPATQKDLLLTQPLDFHDLSFSNAATTQPSDLHNQSIAPSYLSSQKERLDELGHLADIERRLDKWWKSISDANSCLQSGTDYFVEINKSTDTTFTSVLTCHCNTKFKLPYTEAHFFKLSTFCRHFKEKHFAKFNKRKHFKRNDNYVYSSTEQSETFDDISQTSFIELEDANSERTSPSSKRVRSHSISATRPAKKK</sequence>
<feature type="region of interest" description="Disordered" evidence="1">
    <location>
        <begin position="82"/>
        <end position="111"/>
    </location>
</feature>
<feature type="region of interest" description="Disordered" evidence="1">
    <location>
        <begin position="276"/>
        <end position="303"/>
    </location>
</feature>
<feature type="compositionally biased region" description="Polar residues" evidence="1">
    <location>
        <begin position="280"/>
        <end position="296"/>
    </location>
</feature>
<feature type="compositionally biased region" description="Basic residues" evidence="1">
    <location>
        <begin position="82"/>
        <end position="93"/>
    </location>
</feature>
<gene>
    <name evidence="2" type="ORF">EDS130_LOCUS42189</name>
</gene>
<reference evidence="2" key="1">
    <citation type="submission" date="2021-02" db="EMBL/GenBank/DDBJ databases">
        <authorList>
            <person name="Nowell W R."/>
        </authorList>
    </citation>
    <scope>NUCLEOTIDE SEQUENCE</scope>
</reference>
<evidence type="ECO:0000313" key="3">
    <source>
        <dbReference type="Proteomes" id="UP000663852"/>
    </source>
</evidence>
<evidence type="ECO:0000256" key="1">
    <source>
        <dbReference type="SAM" id="MobiDB-lite"/>
    </source>
</evidence>
<dbReference type="OrthoDB" id="10032304at2759"/>